<protein>
    <recommendedName>
        <fullName evidence="3">DUF4408 domain-containing protein</fullName>
    </recommendedName>
</protein>
<name>A0A8X8XXE4_SALSN</name>
<sequence>MKFKIIMILAVLASAGAIISLVNVIPAIWSLVLPWLRPPYLHILINGIIIAIAAASRLYRSQPPSASRSQHLISVKTPPPAYYADYSPPPEVRDVAEVPEAYEREDTVMDLKPVMVNGLEVGADAEEDEGEDNALDGSTLTYNHPLPERFSPEFFSSMDPTGNVPEREEASSRAAHDEVREDGPRLAPYRRTWKSKSFRERATHNESPRSRRNSNRRVEEYLDRSLTCNSLSPQNQIGNIPPRVEAREEEYETLESAWKGITENASQTQIESTSMSTIGKAVSPSVDELHQRVEAFIKKVNNEIRLHRQNSSNQYIQLNSAA</sequence>
<dbReference type="Pfam" id="PF14364">
    <property type="entry name" value="DUF4408"/>
    <property type="match status" value="1"/>
</dbReference>
<keyword evidence="2" id="KW-0472">Membrane</keyword>
<evidence type="ECO:0000313" key="5">
    <source>
        <dbReference type="Proteomes" id="UP000298416"/>
    </source>
</evidence>
<feature type="compositionally biased region" description="Basic and acidic residues" evidence="1">
    <location>
        <begin position="165"/>
        <end position="184"/>
    </location>
</feature>
<evidence type="ECO:0000256" key="1">
    <source>
        <dbReference type="SAM" id="MobiDB-lite"/>
    </source>
</evidence>
<feature type="transmembrane region" description="Helical" evidence="2">
    <location>
        <begin position="40"/>
        <end position="59"/>
    </location>
</feature>
<feature type="compositionally biased region" description="Acidic residues" evidence="1">
    <location>
        <begin position="123"/>
        <end position="134"/>
    </location>
</feature>
<evidence type="ECO:0000256" key="2">
    <source>
        <dbReference type="SAM" id="Phobius"/>
    </source>
</evidence>
<keyword evidence="5" id="KW-1185">Reference proteome</keyword>
<proteinExistence type="predicted"/>
<dbReference type="EMBL" id="PNBA02000006">
    <property type="protein sequence ID" value="KAG6420639.1"/>
    <property type="molecule type" value="Genomic_DNA"/>
</dbReference>
<dbReference type="PANTHER" id="PTHR33098">
    <property type="entry name" value="COTTON FIBER (DUF761)"/>
    <property type="match status" value="1"/>
</dbReference>
<feature type="compositionally biased region" description="Basic and acidic residues" evidence="1">
    <location>
        <begin position="197"/>
        <end position="209"/>
    </location>
</feature>
<feature type="region of interest" description="Disordered" evidence="1">
    <location>
        <begin position="123"/>
        <end position="217"/>
    </location>
</feature>
<accession>A0A8X8XXE4</accession>
<reference evidence="4" key="2">
    <citation type="submission" date="2020-08" db="EMBL/GenBank/DDBJ databases">
        <title>Plant Genome Project.</title>
        <authorList>
            <person name="Zhang R.-G."/>
        </authorList>
    </citation>
    <scope>NUCLEOTIDE SEQUENCE</scope>
    <source>
        <strain evidence="4">Huo1</strain>
        <tissue evidence="4">Leaf</tissue>
    </source>
</reference>
<evidence type="ECO:0000259" key="3">
    <source>
        <dbReference type="Pfam" id="PF14364"/>
    </source>
</evidence>
<dbReference type="AlphaFoldDB" id="A0A8X8XXE4"/>
<keyword evidence="2" id="KW-0812">Transmembrane</keyword>
<gene>
    <name evidence="4" type="ORF">SASPL_117174</name>
</gene>
<dbReference type="PANTHER" id="PTHR33098:SF109">
    <property type="entry name" value="OS07G0563400 PROTEIN"/>
    <property type="match status" value="1"/>
</dbReference>
<organism evidence="4">
    <name type="scientific">Salvia splendens</name>
    <name type="common">Scarlet sage</name>
    <dbReference type="NCBI Taxonomy" id="180675"/>
    <lineage>
        <taxon>Eukaryota</taxon>
        <taxon>Viridiplantae</taxon>
        <taxon>Streptophyta</taxon>
        <taxon>Embryophyta</taxon>
        <taxon>Tracheophyta</taxon>
        <taxon>Spermatophyta</taxon>
        <taxon>Magnoliopsida</taxon>
        <taxon>eudicotyledons</taxon>
        <taxon>Gunneridae</taxon>
        <taxon>Pentapetalae</taxon>
        <taxon>asterids</taxon>
        <taxon>lamiids</taxon>
        <taxon>Lamiales</taxon>
        <taxon>Lamiaceae</taxon>
        <taxon>Nepetoideae</taxon>
        <taxon>Mentheae</taxon>
        <taxon>Salviinae</taxon>
        <taxon>Salvia</taxon>
        <taxon>Salvia subgen. Calosphace</taxon>
        <taxon>core Calosphace</taxon>
    </lineage>
</organism>
<dbReference type="Pfam" id="PF05553">
    <property type="entry name" value="DUF761"/>
    <property type="match status" value="1"/>
</dbReference>
<comment type="caution">
    <text evidence="4">The sequence shown here is derived from an EMBL/GenBank/DDBJ whole genome shotgun (WGS) entry which is preliminary data.</text>
</comment>
<dbReference type="InterPro" id="IPR025520">
    <property type="entry name" value="DUF4408"/>
</dbReference>
<dbReference type="InterPro" id="IPR008480">
    <property type="entry name" value="DUF761_pln"/>
</dbReference>
<dbReference type="Proteomes" id="UP000298416">
    <property type="component" value="Unassembled WGS sequence"/>
</dbReference>
<evidence type="ECO:0000313" key="4">
    <source>
        <dbReference type="EMBL" id="KAG6420639.1"/>
    </source>
</evidence>
<feature type="domain" description="DUF4408" evidence="3">
    <location>
        <begin position="26"/>
        <end position="58"/>
    </location>
</feature>
<keyword evidence="2" id="KW-1133">Transmembrane helix</keyword>
<reference evidence="4" key="1">
    <citation type="submission" date="2018-01" db="EMBL/GenBank/DDBJ databases">
        <authorList>
            <person name="Mao J.F."/>
        </authorList>
    </citation>
    <scope>NUCLEOTIDE SEQUENCE</scope>
    <source>
        <strain evidence="4">Huo1</strain>
        <tissue evidence="4">Leaf</tissue>
    </source>
</reference>